<dbReference type="OrthoDB" id="4569196at2"/>
<dbReference type="KEGG" id="nml:Namu_2662"/>
<dbReference type="InterPro" id="IPR009061">
    <property type="entry name" value="DNA-bd_dom_put_sf"/>
</dbReference>
<keyword evidence="4" id="KW-1185">Reference proteome</keyword>
<accession>C8X8F4</accession>
<evidence type="ECO:0000259" key="2">
    <source>
        <dbReference type="PROSITE" id="PS50937"/>
    </source>
</evidence>
<dbReference type="PANTHER" id="PTHR30204">
    <property type="entry name" value="REDOX-CYCLING DRUG-SENSING TRANSCRIPTIONAL ACTIVATOR SOXR"/>
    <property type="match status" value="1"/>
</dbReference>
<dbReference type="CDD" id="cd00592">
    <property type="entry name" value="HTH_MerR-like"/>
    <property type="match status" value="1"/>
</dbReference>
<dbReference type="PANTHER" id="PTHR30204:SF93">
    <property type="entry name" value="HTH MERR-TYPE DOMAIN-CONTAINING PROTEIN"/>
    <property type="match status" value="1"/>
</dbReference>
<dbReference type="GO" id="GO:0003700">
    <property type="term" value="F:DNA-binding transcription factor activity"/>
    <property type="evidence" value="ECO:0007669"/>
    <property type="project" value="InterPro"/>
</dbReference>
<dbReference type="PROSITE" id="PS50937">
    <property type="entry name" value="HTH_MERR_2"/>
    <property type="match status" value="1"/>
</dbReference>
<protein>
    <submittedName>
        <fullName evidence="3">Transcriptional regulator, MerR family</fullName>
    </submittedName>
</protein>
<dbReference type="SUPFAM" id="SSF46955">
    <property type="entry name" value="Putative DNA-binding domain"/>
    <property type="match status" value="1"/>
</dbReference>
<proteinExistence type="predicted"/>
<dbReference type="InParanoid" id="C8X8F4"/>
<reference evidence="3 4" key="2">
    <citation type="journal article" date="2010" name="Stand. Genomic Sci.">
        <title>Complete genome sequence of Nakamurella multipartita type strain (Y-104).</title>
        <authorList>
            <person name="Tice H."/>
            <person name="Mayilraj S."/>
            <person name="Sims D."/>
            <person name="Lapidus A."/>
            <person name="Nolan M."/>
            <person name="Lucas S."/>
            <person name="Glavina Del Rio T."/>
            <person name="Copeland A."/>
            <person name="Cheng J.F."/>
            <person name="Meincke L."/>
            <person name="Bruce D."/>
            <person name="Goodwin L."/>
            <person name="Pitluck S."/>
            <person name="Ivanova N."/>
            <person name="Mavromatis K."/>
            <person name="Ovchinnikova G."/>
            <person name="Pati A."/>
            <person name="Chen A."/>
            <person name="Palaniappan K."/>
            <person name="Land M."/>
            <person name="Hauser L."/>
            <person name="Chang Y.J."/>
            <person name="Jeffries C.D."/>
            <person name="Detter J.C."/>
            <person name="Brettin T."/>
            <person name="Rohde M."/>
            <person name="Goker M."/>
            <person name="Bristow J."/>
            <person name="Eisen J.A."/>
            <person name="Markowitz V."/>
            <person name="Hugenholtz P."/>
            <person name="Kyrpides N.C."/>
            <person name="Klenk H.P."/>
            <person name="Chen F."/>
        </authorList>
    </citation>
    <scope>NUCLEOTIDE SEQUENCE [LARGE SCALE GENOMIC DNA]</scope>
    <source>
        <strain evidence="4">ATCC 700099 / DSM 44233 / CIP 104796 / JCM 9543 / NBRC 105858 / Y-104</strain>
    </source>
</reference>
<dbReference type="GO" id="GO:0003677">
    <property type="term" value="F:DNA binding"/>
    <property type="evidence" value="ECO:0007669"/>
    <property type="project" value="UniProtKB-KW"/>
</dbReference>
<dbReference type="EMBL" id="CP001737">
    <property type="protein sequence ID" value="ACV79009.1"/>
    <property type="molecule type" value="Genomic_DNA"/>
</dbReference>
<dbReference type="Proteomes" id="UP000002218">
    <property type="component" value="Chromosome"/>
</dbReference>
<dbReference type="InterPro" id="IPR000551">
    <property type="entry name" value="MerR-type_HTH_dom"/>
</dbReference>
<dbReference type="HOGENOM" id="CLU_1979135_0_0_11"/>
<dbReference type="eggNOG" id="COG0789">
    <property type="taxonomic scope" value="Bacteria"/>
</dbReference>
<evidence type="ECO:0000313" key="4">
    <source>
        <dbReference type="Proteomes" id="UP000002218"/>
    </source>
</evidence>
<dbReference type="InterPro" id="IPR047057">
    <property type="entry name" value="MerR_fam"/>
</dbReference>
<evidence type="ECO:0000313" key="3">
    <source>
        <dbReference type="EMBL" id="ACV79009.1"/>
    </source>
</evidence>
<dbReference type="STRING" id="479431.Namu_2662"/>
<dbReference type="Gene3D" id="1.10.1660.10">
    <property type="match status" value="1"/>
</dbReference>
<organism evidence="3 4">
    <name type="scientific">Nakamurella multipartita (strain ATCC 700099 / DSM 44233 / CIP 104796 / JCM 9543 / NBRC 105858 / Y-104)</name>
    <name type="common">Microsphaera multipartita</name>
    <dbReference type="NCBI Taxonomy" id="479431"/>
    <lineage>
        <taxon>Bacteria</taxon>
        <taxon>Bacillati</taxon>
        <taxon>Actinomycetota</taxon>
        <taxon>Actinomycetes</taxon>
        <taxon>Nakamurellales</taxon>
        <taxon>Nakamurellaceae</taxon>
        <taxon>Nakamurella</taxon>
    </lineage>
</organism>
<evidence type="ECO:0000256" key="1">
    <source>
        <dbReference type="ARBA" id="ARBA00023125"/>
    </source>
</evidence>
<sequence>MITIGQLARYAGVTVKAVRHYHRWGLLDEPQRDSSGYRRYTAADALQVVKIRILARGRRAACRIKDLLTAHPDQFTAAVADIDRSLREWAEAIRDARLRLAQLAAGDEAFVPRTWPAISAGCGNSA</sequence>
<dbReference type="RefSeq" id="WP_015747888.1">
    <property type="nucleotide sequence ID" value="NC_013235.1"/>
</dbReference>
<dbReference type="AlphaFoldDB" id="C8X8F4"/>
<reference evidence="4" key="1">
    <citation type="submission" date="2009-09" db="EMBL/GenBank/DDBJ databases">
        <title>The complete genome of Nakamurella multipartita DSM 44233.</title>
        <authorList>
            <consortium name="US DOE Joint Genome Institute (JGI-PGF)"/>
            <person name="Lucas S."/>
            <person name="Copeland A."/>
            <person name="Lapidus A."/>
            <person name="Glavina del Rio T."/>
            <person name="Dalin E."/>
            <person name="Tice H."/>
            <person name="Bruce D."/>
            <person name="Goodwin L."/>
            <person name="Pitluck S."/>
            <person name="Kyrpides N."/>
            <person name="Mavromatis K."/>
            <person name="Ivanova N."/>
            <person name="Ovchinnikova G."/>
            <person name="Sims D."/>
            <person name="Meincke L."/>
            <person name="Brettin T."/>
            <person name="Detter J.C."/>
            <person name="Han C."/>
            <person name="Larimer F."/>
            <person name="Land M."/>
            <person name="Hauser L."/>
            <person name="Markowitz V."/>
            <person name="Cheng J.-F."/>
            <person name="Hugenholtz P."/>
            <person name="Woyke T."/>
            <person name="Wu D."/>
            <person name="Klenk H.-P."/>
            <person name="Eisen J.A."/>
        </authorList>
    </citation>
    <scope>NUCLEOTIDE SEQUENCE [LARGE SCALE GENOMIC DNA]</scope>
    <source>
        <strain evidence="4">ATCC 700099 / DSM 44233 / CIP 104796 / JCM 9543 / NBRC 105858 / Y-104</strain>
    </source>
</reference>
<dbReference type="Pfam" id="PF00376">
    <property type="entry name" value="MerR"/>
    <property type="match status" value="1"/>
</dbReference>
<name>C8X8F4_NAKMY</name>
<dbReference type="SMART" id="SM00422">
    <property type="entry name" value="HTH_MERR"/>
    <property type="match status" value="1"/>
</dbReference>
<gene>
    <name evidence="3" type="ordered locus">Namu_2662</name>
</gene>
<dbReference type="PRINTS" id="PR00040">
    <property type="entry name" value="HTHMERR"/>
</dbReference>
<keyword evidence="1" id="KW-0238">DNA-binding</keyword>
<feature type="domain" description="HTH merR-type" evidence="2">
    <location>
        <begin position="1"/>
        <end position="44"/>
    </location>
</feature>